<dbReference type="VEuPathDB" id="FungiDB:PC110_g10593"/>
<dbReference type="OrthoDB" id="111494at2759"/>
<dbReference type="EMBL" id="JAENGZ010001138">
    <property type="protein sequence ID" value="KAG6950380.1"/>
    <property type="molecule type" value="Genomic_DNA"/>
</dbReference>
<dbReference type="Pfam" id="PF05699">
    <property type="entry name" value="Dimer_Tnp_hAT"/>
    <property type="match status" value="1"/>
</dbReference>
<dbReference type="Proteomes" id="UP000688947">
    <property type="component" value="Unassembled WGS sequence"/>
</dbReference>
<proteinExistence type="predicted"/>
<name>A0A8T1TWY2_9STRA</name>
<dbReference type="PANTHER" id="PTHR40866:SF1">
    <property type="entry name" value="BED-TYPE DOMAIN-CONTAINING PROTEIN"/>
    <property type="match status" value="1"/>
</dbReference>
<dbReference type="GO" id="GO:0046983">
    <property type="term" value="F:protein dimerization activity"/>
    <property type="evidence" value="ECO:0007669"/>
    <property type="project" value="InterPro"/>
</dbReference>
<comment type="caution">
    <text evidence="2">The sequence shown here is derived from an EMBL/GenBank/DDBJ whole genome shotgun (WGS) entry which is preliminary data.</text>
</comment>
<evidence type="ECO:0000313" key="3">
    <source>
        <dbReference type="Proteomes" id="UP000688947"/>
    </source>
</evidence>
<organism evidence="2 3">
    <name type="scientific">Phytophthora cactorum</name>
    <dbReference type="NCBI Taxonomy" id="29920"/>
    <lineage>
        <taxon>Eukaryota</taxon>
        <taxon>Sar</taxon>
        <taxon>Stramenopiles</taxon>
        <taxon>Oomycota</taxon>
        <taxon>Peronosporomycetes</taxon>
        <taxon>Peronosporales</taxon>
        <taxon>Peronosporaceae</taxon>
        <taxon>Phytophthora</taxon>
    </lineage>
</organism>
<sequence>MLTLSGARCLFDLVCQRYTQLKPRLSPTADIVNYVALETGIVKLQWKEPLTAAERVACADFDQAFKKCKTSKRSLYDDVAFIPPTSNECERFFSSAKLVYSDLRKRLDPSTLEMLVFLMYDKDVWDVYTVESTSLISLRNIALHWVFLVHDLLLHGTSVSKAQHPLAMEFTFSHVLELLRPLPGFAKCWLWVIFHDQQVELLSIEELFVATTGTGVVGNVIDAHVGKRSRH</sequence>
<feature type="domain" description="HAT C-terminal dimerisation" evidence="1">
    <location>
        <begin position="75"/>
        <end position="118"/>
    </location>
</feature>
<evidence type="ECO:0000313" key="2">
    <source>
        <dbReference type="EMBL" id="KAG6950380.1"/>
    </source>
</evidence>
<dbReference type="AlphaFoldDB" id="A0A8T1TWY2"/>
<reference evidence="2" key="1">
    <citation type="submission" date="2021-01" db="EMBL/GenBank/DDBJ databases">
        <title>Phytophthora aleatoria, a newly-described species from Pinus radiata is distinct from Phytophthora cactorum isolates based on comparative genomics.</title>
        <authorList>
            <person name="Mcdougal R."/>
            <person name="Panda P."/>
            <person name="Williams N."/>
            <person name="Studholme D.J."/>
        </authorList>
    </citation>
    <scope>NUCLEOTIDE SEQUENCE</scope>
    <source>
        <strain evidence="2">NZFS 3830</strain>
    </source>
</reference>
<gene>
    <name evidence="2" type="ORF">JG687_00014291</name>
</gene>
<accession>A0A8T1TWY2</accession>
<protein>
    <recommendedName>
        <fullName evidence="1">HAT C-terminal dimerisation domain-containing protein</fullName>
    </recommendedName>
</protein>
<dbReference type="InterPro" id="IPR008906">
    <property type="entry name" value="HATC_C_dom"/>
</dbReference>
<dbReference type="PANTHER" id="PTHR40866">
    <property type="entry name" value="BED-TYPE DOMAIN-CONTAINING PROTEIN"/>
    <property type="match status" value="1"/>
</dbReference>
<evidence type="ECO:0000259" key="1">
    <source>
        <dbReference type="Pfam" id="PF05699"/>
    </source>
</evidence>